<name>A0AAE1URG2_9SOLA</name>
<dbReference type="GO" id="GO:0140664">
    <property type="term" value="F:ATP-dependent DNA damage sensor activity"/>
    <property type="evidence" value="ECO:0007669"/>
    <property type="project" value="InterPro"/>
</dbReference>
<feature type="compositionally biased region" description="Polar residues" evidence="4">
    <location>
        <begin position="169"/>
        <end position="179"/>
    </location>
</feature>
<dbReference type="GO" id="GO:0032301">
    <property type="term" value="C:MutSalpha complex"/>
    <property type="evidence" value="ECO:0007669"/>
    <property type="project" value="TreeGrafter"/>
</dbReference>
<dbReference type="Proteomes" id="UP001291623">
    <property type="component" value="Unassembled WGS sequence"/>
</dbReference>
<evidence type="ECO:0000313" key="6">
    <source>
        <dbReference type="EMBL" id="KAK4337196.1"/>
    </source>
</evidence>
<dbReference type="Pfam" id="PF00488">
    <property type="entry name" value="MutS_V"/>
    <property type="match status" value="1"/>
</dbReference>
<feature type="compositionally biased region" description="Low complexity" evidence="4">
    <location>
        <begin position="310"/>
        <end position="320"/>
    </location>
</feature>
<dbReference type="GO" id="GO:0005524">
    <property type="term" value="F:ATP binding"/>
    <property type="evidence" value="ECO:0007669"/>
    <property type="project" value="UniProtKB-KW"/>
</dbReference>
<dbReference type="InterPro" id="IPR007861">
    <property type="entry name" value="DNA_mismatch_repair_MutS_clamp"/>
</dbReference>
<dbReference type="InterPro" id="IPR007696">
    <property type="entry name" value="DNA_mismatch_repair_MutS_core"/>
</dbReference>
<dbReference type="SMART" id="SM00533">
    <property type="entry name" value="MUTSd"/>
    <property type="match status" value="1"/>
</dbReference>
<dbReference type="EMBL" id="JAVYJV010000048">
    <property type="protein sequence ID" value="KAK4337196.1"/>
    <property type="molecule type" value="Genomic_DNA"/>
</dbReference>
<dbReference type="Pfam" id="PF05190">
    <property type="entry name" value="MutS_IV"/>
    <property type="match status" value="1"/>
</dbReference>
<proteinExistence type="predicted"/>
<dbReference type="SMART" id="SM00534">
    <property type="entry name" value="MUTSac"/>
    <property type="match status" value="1"/>
</dbReference>
<feature type="compositionally biased region" description="Polar residues" evidence="4">
    <location>
        <begin position="34"/>
        <end position="53"/>
    </location>
</feature>
<dbReference type="GO" id="GO:0030983">
    <property type="term" value="F:mismatched DNA binding"/>
    <property type="evidence" value="ECO:0007669"/>
    <property type="project" value="InterPro"/>
</dbReference>
<feature type="compositionally biased region" description="Low complexity" evidence="4">
    <location>
        <begin position="1"/>
        <end position="33"/>
    </location>
</feature>
<dbReference type="SUPFAM" id="SSF52540">
    <property type="entry name" value="P-loop containing nucleoside triphosphate hydrolases"/>
    <property type="match status" value="1"/>
</dbReference>
<protein>
    <recommendedName>
        <fullName evidence="5">DNA mismatch repair proteins mutS family domain-containing protein</fullName>
    </recommendedName>
</protein>
<gene>
    <name evidence="6" type="ORF">RND71_043295</name>
</gene>
<feature type="region of interest" description="Disordered" evidence="4">
    <location>
        <begin position="169"/>
        <end position="224"/>
    </location>
</feature>
<evidence type="ECO:0000256" key="3">
    <source>
        <dbReference type="ARBA" id="ARBA00023125"/>
    </source>
</evidence>
<keyword evidence="3" id="KW-0238">DNA-binding</keyword>
<sequence length="762" mass="84729">MDLNSSFNQPNNRTNNNQVSNLNSSSNSNATSNRLTPSSDDNGQNSIKAEPNNNTVAVYTLNGEEYLQNPNENRLNCNDSYNTGSDVIKIENNSVNCSVSNNNVNNVTVNYSTSGYNGYEQIQMGNIPTQIIMHPSTATPILNQLGSTSHLQNALSNHNLHHHQPANQHLHLNTSTSPSIGMHHSVIVDNGNSSSNNVNNVSTSNNSTKQINNNSQNTISSNGENDSANYNLTLMTTAAVSNTVIQPSLIQVTGSNDAFGLPPSKRSRRTQHPNNYNLTTLDLEEDQLHSNTLSVQQQNQQIHNQHLHQAHQQQIQPQNNKESLAAGDPIIDANYDDNLASLYEEMEIAKKKANKIISIVAKKINLEVGKTIKLECSPVLGFQMKMTRKYDSLIRGDKTYIVDGTKKDGIRFTNFDLQDCSASYIEKRSEYDENQSKIIEGMVNELRTYCKPLESLIKILSKLDVIYSLADVARYGSQSYVRPKVLNKNEGKIMLKGLRHPCLETLTNIYFIPNSIDFDKNAKKFFIVTGPNMGGKSTFLRSIGLAVLLAQIGSFVPADEAIISIVDCIFTRVGASDKQMKGISTFKAEMLETGQILKKATENSLVIIDELGRGTSTYDGFGLAWAISKEIASKIQPYCLFATHFHELALLSNEIPSIDNLFVSYLFDEKDCSIKMLYQVKHGVCDQKFGIHVAKMVQFPEEMVTFAQNKVRKYELSENPPNKDILDKIGNLIMKKAEVLNLDDMSEEELLSFLMKTASEVS</sequence>
<reference evidence="6" key="1">
    <citation type="submission" date="2023-12" db="EMBL/GenBank/DDBJ databases">
        <title>Genome assembly of Anisodus tanguticus.</title>
        <authorList>
            <person name="Wang Y.-J."/>
        </authorList>
    </citation>
    <scope>NUCLEOTIDE SEQUENCE</scope>
    <source>
        <strain evidence="6">KB-2021</strain>
        <tissue evidence="6">Leaf</tissue>
    </source>
</reference>
<evidence type="ECO:0000256" key="4">
    <source>
        <dbReference type="SAM" id="MobiDB-lite"/>
    </source>
</evidence>
<dbReference type="GO" id="GO:0006298">
    <property type="term" value="P:mismatch repair"/>
    <property type="evidence" value="ECO:0007669"/>
    <property type="project" value="InterPro"/>
</dbReference>
<feature type="compositionally biased region" description="Low complexity" evidence="4">
    <location>
        <begin position="185"/>
        <end position="222"/>
    </location>
</feature>
<dbReference type="SUPFAM" id="SSF48334">
    <property type="entry name" value="DNA repair protein MutS, domain III"/>
    <property type="match status" value="1"/>
</dbReference>
<dbReference type="InterPro" id="IPR000432">
    <property type="entry name" value="DNA_mismatch_repair_MutS_C"/>
</dbReference>
<dbReference type="InterPro" id="IPR027417">
    <property type="entry name" value="P-loop_NTPase"/>
</dbReference>
<dbReference type="InterPro" id="IPR045076">
    <property type="entry name" value="MutS"/>
</dbReference>
<dbReference type="Gene3D" id="1.10.1420.10">
    <property type="match status" value="1"/>
</dbReference>
<dbReference type="InterPro" id="IPR036187">
    <property type="entry name" value="DNA_mismatch_repair_MutS_sf"/>
</dbReference>
<dbReference type="AlphaFoldDB" id="A0AAE1URG2"/>
<feature type="region of interest" description="Disordered" evidence="4">
    <location>
        <begin position="301"/>
        <end position="320"/>
    </location>
</feature>
<dbReference type="PANTHER" id="PTHR11361">
    <property type="entry name" value="DNA MISMATCH REPAIR PROTEIN MUTS FAMILY MEMBER"/>
    <property type="match status" value="1"/>
</dbReference>
<feature type="region of interest" description="Disordered" evidence="4">
    <location>
        <begin position="1"/>
        <end position="53"/>
    </location>
</feature>
<dbReference type="PANTHER" id="PTHR11361:SF35">
    <property type="entry name" value="DNA MISMATCH REPAIR PROTEIN MSH2"/>
    <property type="match status" value="1"/>
</dbReference>
<dbReference type="PROSITE" id="PS00486">
    <property type="entry name" value="DNA_MISMATCH_REPAIR_2"/>
    <property type="match status" value="1"/>
</dbReference>
<accession>A0AAE1URG2</accession>
<evidence type="ECO:0000256" key="2">
    <source>
        <dbReference type="ARBA" id="ARBA00022840"/>
    </source>
</evidence>
<dbReference type="GO" id="GO:0006312">
    <property type="term" value="P:mitotic recombination"/>
    <property type="evidence" value="ECO:0007669"/>
    <property type="project" value="TreeGrafter"/>
</dbReference>
<comment type="caution">
    <text evidence="6">The sequence shown here is derived from an EMBL/GenBank/DDBJ whole genome shotgun (WGS) entry which is preliminary data.</text>
</comment>
<evidence type="ECO:0000313" key="7">
    <source>
        <dbReference type="Proteomes" id="UP001291623"/>
    </source>
</evidence>
<feature type="domain" description="DNA mismatch repair proteins mutS family" evidence="5">
    <location>
        <begin position="604"/>
        <end position="620"/>
    </location>
</feature>
<keyword evidence="1" id="KW-0547">Nucleotide-binding</keyword>
<keyword evidence="2" id="KW-0067">ATP-binding</keyword>
<keyword evidence="7" id="KW-1185">Reference proteome</keyword>
<organism evidence="6 7">
    <name type="scientific">Anisodus tanguticus</name>
    <dbReference type="NCBI Taxonomy" id="243964"/>
    <lineage>
        <taxon>Eukaryota</taxon>
        <taxon>Viridiplantae</taxon>
        <taxon>Streptophyta</taxon>
        <taxon>Embryophyta</taxon>
        <taxon>Tracheophyta</taxon>
        <taxon>Spermatophyta</taxon>
        <taxon>Magnoliopsida</taxon>
        <taxon>eudicotyledons</taxon>
        <taxon>Gunneridae</taxon>
        <taxon>Pentapetalae</taxon>
        <taxon>asterids</taxon>
        <taxon>lamiids</taxon>
        <taxon>Solanales</taxon>
        <taxon>Solanaceae</taxon>
        <taxon>Solanoideae</taxon>
        <taxon>Hyoscyameae</taxon>
        <taxon>Anisodus</taxon>
    </lineage>
</organism>
<evidence type="ECO:0000259" key="5">
    <source>
        <dbReference type="PROSITE" id="PS00486"/>
    </source>
</evidence>
<evidence type="ECO:0000256" key="1">
    <source>
        <dbReference type="ARBA" id="ARBA00022741"/>
    </source>
</evidence>
<dbReference type="Gene3D" id="3.40.50.300">
    <property type="entry name" value="P-loop containing nucleotide triphosphate hydrolases"/>
    <property type="match status" value="1"/>
</dbReference>